<dbReference type="RefSeq" id="WP_015328953.1">
    <property type="nucleotide sequence ID" value="NC_020053.1"/>
</dbReference>
<evidence type="ECO:0000313" key="1">
    <source>
        <dbReference type="EMBL" id="AFY97068.1"/>
    </source>
</evidence>
<name>K9UQV4_CHAP6</name>
<accession>K9UQV4</accession>
<geneLocation type="plasmid" evidence="1 2">
    <name>pCHA6605.01</name>
</geneLocation>
<dbReference type="OrthoDB" id="8452178at2"/>
<reference evidence="1 2" key="1">
    <citation type="submission" date="2012-05" db="EMBL/GenBank/DDBJ databases">
        <title>Noncontiguous Finished plasmid 1 of genome of Chamaesiphon sp. PCC 6605.</title>
        <authorList>
            <consortium name="US DOE Joint Genome Institute"/>
            <person name="Gugger M."/>
            <person name="Coursin T."/>
            <person name="Rippka R."/>
            <person name="Tandeau De Marsac N."/>
            <person name="Huntemann M."/>
            <person name="Wei C.-L."/>
            <person name="Han J."/>
            <person name="Detter J.C."/>
            <person name="Han C."/>
            <person name="Tapia R."/>
            <person name="Chen A."/>
            <person name="Kyrpides N."/>
            <person name="Mavromatis K."/>
            <person name="Markowitz V."/>
            <person name="Szeto E."/>
            <person name="Ivanova N."/>
            <person name="Pagani I."/>
            <person name="Pati A."/>
            <person name="Goodwin L."/>
            <person name="Nordberg H.P."/>
            <person name="Cantor M.N."/>
            <person name="Hua S.X."/>
            <person name="Woyke T."/>
            <person name="Kerfeld C.A."/>
        </authorList>
    </citation>
    <scope>NUCLEOTIDE SEQUENCE [LARGE SCALE GENOMIC DNA]</scope>
    <source>
        <strain evidence="2">ATCC 27169 / PCC 6605</strain>
        <plasmid evidence="2">Plasmid pCHA6605.01</plasmid>
    </source>
</reference>
<gene>
    <name evidence="1" type="ORF">Cha6605_6241</name>
</gene>
<protein>
    <submittedName>
        <fullName evidence="1">Uncharacterized protein</fullName>
    </submittedName>
</protein>
<dbReference type="HOGENOM" id="CLU_187676_0_0_3"/>
<dbReference type="EMBL" id="CP003601">
    <property type="protein sequence ID" value="AFY97068.1"/>
    <property type="molecule type" value="Genomic_DNA"/>
</dbReference>
<proteinExistence type="predicted"/>
<keyword evidence="1" id="KW-0614">Plasmid</keyword>
<organism evidence="1 2">
    <name type="scientific">Chamaesiphon minutus (strain ATCC 27169 / PCC 6605)</name>
    <dbReference type="NCBI Taxonomy" id="1173020"/>
    <lineage>
        <taxon>Bacteria</taxon>
        <taxon>Bacillati</taxon>
        <taxon>Cyanobacteriota</taxon>
        <taxon>Cyanophyceae</taxon>
        <taxon>Gomontiellales</taxon>
        <taxon>Chamaesiphonaceae</taxon>
        <taxon>Chamaesiphon</taxon>
    </lineage>
</organism>
<dbReference type="AlphaFoldDB" id="K9UQV4"/>
<dbReference type="Proteomes" id="UP000010366">
    <property type="component" value="Plasmid pCHA6605.01"/>
</dbReference>
<sequence length="83" mass="9487">MTTVRTVADLTAQQQIELLAQEHHLIHNHSQLDEIGATFARLSDNDVELDRTQWLLVELNRAGILTGKDNTLLHARYLQERDA</sequence>
<keyword evidence="2" id="KW-1185">Reference proteome</keyword>
<dbReference type="KEGG" id="cmp:Cha6605_6241"/>
<evidence type="ECO:0000313" key="2">
    <source>
        <dbReference type="Proteomes" id="UP000010366"/>
    </source>
</evidence>